<evidence type="ECO:0000313" key="2">
    <source>
        <dbReference type="Proteomes" id="UP000239406"/>
    </source>
</evidence>
<accession>A0A2S5T903</accession>
<dbReference type="EMBL" id="PSNY01000001">
    <property type="protein sequence ID" value="PPE71494.1"/>
    <property type="molecule type" value="Genomic_DNA"/>
</dbReference>
<proteinExistence type="predicted"/>
<organism evidence="1 2">
    <name type="scientific">Caldimonas thermodepolymerans</name>
    <dbReference type="NCBI Taxonomy" id="215580"/>
    <lineage>
        <taxon>Bacteria</taxon>
        <taxon>Pseudomonadati</taxon>
        <taxon>Pseudomonadota</taxon>
        <taxon>Betaproteobacteria</taxon>
        <taxon>Burkholderiales</taxon>
        <taxon>Sphaerotilaceae</taxon>
        <taxon>Caldimonas</taxon>
    </lineage>
</organism>
<dbReference type="RefSeq" id="WP_104355688.1">
    <property type="nucleotide sequence ID" value="NZ_CP064338.1"/>
</dbReference>
<reference evidence="1 2" key="1">
    <citation type="submission" date="2018-02" db="EMBL/GenBank/DDBJ databases">
        <title>Reclassifiation of [Polyangium] brachysporum DSM 7029 as Guopingzhaonella breviflexa gen. nov., sp. nov., a member of the family Comamonadaceae.</title>
        <authorList>
            <person name="Tang B."/>
        </authorList>
    </citation>
    <scope>NUCLEOTIDE SEQUENCE [LARGE SCALE GENOMIC DNA]</scope>
    <source>
        <strain evidence="1 2">DSM 15344</strain>
    </source>
</reference>
<protein>
    <submittedName>
        <fullName evidence="1">Uncharacterized protein</fullName>
    </submittedName>
</protein>
<comment type="caution">
    <text evidence="1">The sequence shown here is derived from an EMBL/GenBank/DDBJ whole genome shotgun (WGS) entry which is preliminary data.</text>
</comment>
<name>A0A2S5T903_9BURK</name>
<evidence type="ECO:0000313" key="1">
    <source>
        <dbReference type="EMBL" id="PPE71494.1"/>
    </source>
</evidence>
<gene>
    <name evidence="1" type="ORF">C1702_00375</name>
</gene>
<keyword evidence="2" id="KW-1185">Reference proteome</keyword>
<dbReference type="Proteomes" id="UP000239406">
    <property type="component" value="Unassembled WGS sequence"/>
</dbReference>
<dbReference type="AlphaFoldDB" id="A0A2S5T903"/>
<sequence length="213" mass="23748">MTYETAKTLREAALALVPDVIAAGERLGYWTRAEDQTQGTREFPFFFVRDAEGLTFELSAGIWEYAGKIGCRVATLRRDGLAVSPRDVVAYSTKLPIAYADHKRGAEAIAKDLYRRVTGTEQARDIAAKVLKALDARLENRVSLDRLTEALRGLGFEVHNMDRESFSQRTLYHRDLGRATLCAGGRLTMDHIALSTANLDRLATVLNLLKECQ</sequence>